<dbReference type="AlphaFoldDB" id="A0A937FZV1"/>
<comment type="caution">
    <text evidence="2">The sequence shown here is derived from an EMBL/GenBank/DDBJ whole genome shotgun (WGS) entry which is preliminary data.</text>
</comment>
<dbReference type="EMBL" id="JAEUGD010000066">
    <property type="protein sequence ID" value="MBL6449099.1"/>
    <property type="molecule type" value="Genomic_DNA"/>
</dbReference>
<dbReference type="Pfam" id="PF14292">
    <property type="entry name" value="SusE"/>
    <property type="match status" value="2"/>
</dbReference>
<proteinExistence type="predicted"/>
<gene>
    <name evidence="2" type="ORF">JMN32_22500</name>
</gene>
<dbReference type="Gene3D" id="2.60.40.3620">
    <property type="match status" value="2"/>
</dbReference>
<dbReference type="RefSeq" id="WP_202858629.1">
    <property type="nucleotide sequence ID" value="NZ_JAEUGD010000066.1"/>
</dbReference>
<dbReference type="CDD" id="cd12956">
    <property type="entry name" value="CBM_SusE-F_like"/>
    <property type="match status" value="1"/>
</dbReference>
<dbReference type="Proteomes" id="UP000614216">
    <property type="component" value="Unassembled WGS sequence"/>
</dbReference>
<feature type="domain" description="SusE outer membrane protein" evidence="1">
    <location>
        <begin position="156"/>
        <end position="252"/>
    </location>
</feature>
<organism evidence="2 3">
    <name type="scientific">Fulvivirga marina</name>
    <dbReference type="NCBI Taxonomy" id="2494733"/>
    <lineage>
        <taxon>Bacteria</taxon>
        <taxon>Pseudomonadati</taxon>
        <taxon>Bacteroidota</taxon>
        <taxon>Cytophagia</taxon>
        <taxon>Cytophagales</taxon>
        <taxon>Fulvivirgaceae</taxon>
        <taxon>Fulvivirga</taxon>
    </lineage>
</organism>
<dbReference type="PROSITE" id="PS51257">
    <property type="entry name" value="PROKAR_LIPOPROTEIN"/>
    <property type="match status" value="1"/>
</dbReference>
<evidence type="ECO:0000259" key="1">
    <source>
        <dbReference type="Pfam" id="PF14292"/>
    </source>
</evidence>
<keyword evidence="3" id="KW-1185">Reference proteome</keyword>
<dbReference type="InterPro" id="IPR025970">
    <property type="entry name" value="SusE"/>
</dbReference>
<accession>A0A937FZV1</accession>
<sequence>MKNIYLILIAIFIAFSCEQEEFEGSGLESLRDFELNPVSGARIELNSVAPDEEVVISWNEARSGFNSTVNYTWLIDEVDGDFSSPLLSFPSDNDGTATQISLTNKEFDQALEALGLNIGDEIEVKWTVLATNGDLTKMADANTITLKRYVDAISPIDLLTPTDESIQNLDIANPLSEVKFEWDSAFSGLGNNVVYTWQAILSSGDFSNPDLEFSSNIDGGENYLTLTHQLLEDTLAYFGIEEGKSATIQWRVLAQSGNLSLESTQDFSLTIRRFVNITELYLVGGSTSAGWNEFTAVPFRLILGSSTEFEIYEYITVDGDGFKFLPTLGTYEGDIGKKVGEEGIWAEEGEENVTVTSDGFYRIVFDAANGTYSVTEIGWAIIGSSTPNGWNDPDTDMAHSGVKGDYKWTITTTLIDGELKFRANDGWDINFGDNSNDGSIEYSGANIPVSGGTYTVTLDLNPVNGYSYSLN</sequence>
<evidence type="ECO:0000313" key="3">
    <source>
        <dbReference type="Proteomes" id="UP000614216"/>
    </source>
</evidence>
<reference evidence="2" key="1">
    <citation type="submission" date="2021-01" db="EMBL/GenBank/DDBJ databases">
        <title>Fulvivirga kasyanovii gen. nov., sp nov., a novel member of the phylum Bacteroidetes isolated from seawater in a mussel farm.</title>
        <authorList>
            <person name="Zhao L.-H."/>
            <person name="Wang Z.-J."/>
        </authorList>
    </citation>
    <scope>NUCLEOTIDE SEQUENCE</scope>
    <source>
        <strain evidence="2">29W222</strain>
    </source>
</reference>
<protein>
    <submittedName>
        <fullName evidence="2">SusE domain-containing protein</fullName>
    </submittedName>
</protein>
<name>A0A937FZV1_9BACT</name>
<feature type="domain" description="SusE outer membrane protein" evidence="1">
    <location>
        <begin position="33"/>
        <end position="128"/>
    </location>
</feature>
<evidence type="ECO:0000313" key="2">
    <source>
        <dbReference type="EMBL" id="MBL6449099.1"/>
    </source>
</evidence>